<keyword evidence="2" id="KW-1185">Reference proteome</keyword>
<dbReference type="Proteomes" id="UP001062846">
    <property type="component" value="Chromosome 10"/>
</dbReference>
<protein>
    <submittedName>
        <fullName evidence="1">Uncharacterized protein</fullName>
    </submittedName>
</protein>
<dbReference type="EMBL" id="CM046397">
    <property type="protein sequence ID" value="KAI8536550.1"/>
    <property type="molecule type" value="Genomic_DNA"/>
</dbReference>
<accession>A0ACC0M6U4</accession>
<reference evidence="1" key="1">
    <citation type="submission" date="2022-02" db="EMBL/GenBank/DDBJ databases">
        <title>Plant Genome Project.</title>
        <authorList>
            <person name="Zhang R.-G."/>
        </authorList>
    </citation>
    <scope>NUCLEOTIDE SEQUENCE</scope>
    <source>
        <strain evidence="1">AT1</strain>
    </source>
</reference>
<name>A0ACC0M6U4_RHOML</name>
<sequence length="77" mass="8858">MQNLHFLHSGVHHPHHHHHHHRHQTGIRIPNALGKGYLTGLQFPEDLSELTVFSFDVFGNVSVHIMQLKSALMELEI</sequence>
<evidence type="ECO:0000313" key="2">
    <source>
        <dbReference type="Proteomes" id="UP001062846"/>
    </source>
</evidence>
<comment type="caution">
    <text evidence="1">The sequence shown here is derived from an EMBL/GenBank/DDBJ whole genome shotgun (WGS) entry which is preliminary data.</text>
</comment>
<organism evidence="1 2">
    <name type="scientific">Rhododendron molle</name>
    <name type="common">Chinese azalea</name>
    <name type="synonym">Azalea mollis</name>
    <dbReference type="NCBI Taxonomy" id="49168"/>
    <lineage>
        <taxon>Eukaryota</taxon>
        <taxon>Viridiplantae</taxon>
        <taxon>Streptophyta</taxon>
        <taxon>Embryophyta</taxon>
        <taxon>Tracheophyta</taxon>
        <taxon>Spermatophyta</taxon>
        <taxon>Magnoliopsida</taxon>
        <taxon>eudicotyledons</taxon>
        <taxon>Gunneridae</taxon>
        <taxon>Pentapetalae</taxon>
        <taxon>asterids</taxon>
        <taxon>Ericales</taxon>
        <taxon>Ericaceae</taxon>
        <taxon>Ericoideae</taxon>
        <taxon>Rhodoreae</taxon>
        <taxon>Rhododendron</taxon>
    </lineage>
</organism>
<gene>
    <name evidence="1" type="ORF">RHMOL_Rhmol10G0266100</name>
</gene>
<proteinExistence type="predicted"/>
<evidence type="ECO:0000313" key="1">
    <source>
        <dbReference type="EMBL" id="KAI8536550.1"/>
    </source>
</evidence>